<organism evidence="1">
    <name type="scientific">marine metagenome</name>
    <dbReference type="NCBI Taxonomy" id="408172"/>
    <lineage>
        <taxon>unclassified sequences</taxon>
        <taxon>metagenomes</taxon>
        <taxon>ecological metagenomes</taxon>
    </lineage>
</organism>
<feature type="non-terminal residue" evidence="1">
    <location>
        <position position="41"/>
    </location>
</feature>
<protein>
    <submittedName>
        <fullName evidence="1">Uncharacterized protein</fullName>
    </submittedName>
</protein>
<name>A0A381VIP9_9ZZZZ</name>
<proteinExistence type="predicted"/>
<dbReference type="EMBL" id="UINC01008827">
    <property type="protein sequence ID" value="SVA39668.1"/>
    <property type="molecule type" value="Genomic_DNA"/>
</dbReference>
<dbReference type="AlphaFoldDB" id="A0A381VIP9"/>
<evidence type="ECO:0000313" key="1">
    <source>
        <dbReference type="EMBL" id="SVA39668.1"/>
    </source>
</evidence>
<reference evidence="1" key="1">
    <citation type="submission" date="2018-05" db="EMBL/GenBank/DDBJ databases">
        <authorList>
            <person name="Lanie J.A."/>
            <person name="Ng W.-L."/>
            <person name="Kazmierczak K.M."/>
            <person name="Andrzejewski T.M."/>
            <person name="Davidsen T.M."/>
            <person name="Wayne K.J."/>
            <person name="Tettelin H."/>
            <person name="Glass J.I."/>
            <person name="Rusch D."/>
            <person name="Podicherti R."/>
            <person name="Tsui H.-C.T."/>
            <person name="Winkler M.E."/>
        </authorList>
    </citation>
    <scope>NUCLEOTIDE SEQUENCE</scope>
</reference>
<accession>A0A381VIP9</accession>
<sequence length="41" mass="4525">MPYAGRFVVALTVIFSLGLWSAADTQEGEFVYVVAYLEVDP</sequence>
<gene>
    <name evidence="1" type="ORF">METZ01_LOCUS92522</name>
</gene>